<keyword evidence="3 6" id="KW-0238">DNA-binding</keyword>
<dbReference type="SUPFAM" id="SSF46785">
    <property type="entry name" value="Winged helix' DNA-binding domain"/>
    <property type="match status" value="1"/>
</dbReference>
<name>A0A1I4T387_PSUAM</name>
<dbReference type="CDD" id="cd08414">
    <property type="entry name" value="PBP2_LTTR_aromatics_like"/>
    <property type="match status" value="1"/>
</dbReference>
<gene>
    <name evidence="6" type="ORF">SAMN05216207_100276</name>
</gene>
<sequence>MDWTLREIRYLLAVLDAGSFTEGAAEAGVSQAAMSRAIAGVERRVGAPLLRRTAHGCHPTPLGAEVAQQARRVLAEVEHLDALSRGRHRRLRVGYAWAAAGRHTATLMRQWSTRHPDLELQLVRHNSATAGLVEGRCDAAILRSSPDRPGLDSIVVGLETRMVAYASDDPRWSRRRQIGLAEIAERTVIIDPRTGTTTGELWSDNAAPVNFKEIGDIEEWFDAIAAGHGVGITSEATPEHHTRPGVVFRPLRDSPSIVVHLAWWRDRPPSGLAELVDDMTALYRSRPIRGRRRTAP</sequence>
<dbReference type="PANTHER" id="PTHR30346">
    <property type="entry name" value="TRANSCRIPTIONAL DUAL REGULATOR HCAR-RELATED"/>
    <property type="match status" value="1"/>
</dbReference>
<feature type="domain" description="HTH lysR-type" evidence="5">
    <location>
        <begin position="3"/>
        <end position="60"/>
    </location>
</feature>
<evidence type="ECO:0000259" key="5">
    <source>
        <dbReference type="PROSITE" id="PS50931"/>
    </source>
</evidence>
<dbReference type="RefSeq" id="WP_093336807.1">
    <property type="nucleotide sequence ID" value="NZ_FOUY01000002.1"/>
</dbReference>
<dbReference type="InterPro" id="IPR036390">
    <property type="entry name" value="WH_DNA-bd_sf"/>
</dbReference>
<organism evidence="6 7">
    <name type="scientific">Pseudonocardia ammonioxydans</name>
    <dbReference type="NCBI Taxonomy" id="260086"/>
    <lineage>
        <taxon>Bacteria</taxon>
        <taxon>Bacillati</taxon>
        <taxon>Actinomycetota</taxon>
        <taxon>Actinomycetes</taxon>
        <taxon>Pseudonocardiales</taxon>
        <taxon>Pseudonocardiaceae</taxon>
        <taxon>Pseudonocardia</taxon>
    </lineage>
</organism>
<evidence type="ECO:0000256" key="4">
    <source>
        <dbReference type="ARBA" id="ARBA00023163"/>
    </source>
</evidence>
<evidence type="ECO:0000256" key="3">
    <source>
        <dbReference type="ARBA" id="ARBA00023125"/>
    </source>
</evidence>
<dbReference type="Pfam" id="PF03466">
    <property type="entry name" value="LysR_substrate"/>
    <property type="match status" value="1"/>
</dbReference>
<evidence type="ECO:0000256" key="1">
    <source>
        <dbReference type="ARBA" id="ARBA00009437"/>
    </source>
</evidence>
<dbReference type="EMBL" id="FOUY01000002">
    <property type="protein sequence ID" value="SFM71111.1"/>
    <property type="molecule type" value="Genomic_DNA"/>
</dbReference>
<dbReference type="InterPro" id="IPR005119">
    <property type="entry name" value="LysR_subst-bd"/>
</dbReference>
<reference evidence="6 7" key="1">
    <citation type="submission" date="2016-10" db="EMBL/GenBank/DDBJ databases">
        <authorList>
            <person name="de Groot N.N."/>
        </authorList>
    </citation>
    <scope>NUCLEOTIDE SEQUENCE [LARGE SCALE GENOMIC DNA]</scope>
    <source>
        <strain evidence="6 7">CGMCC 4.1877</strain>
    </source>
</reference>
<dbReference type="GO" id="GO:0003677">
    <property type="term" value="F:DNA binding"/>
    <property type="evidence" value="ECO:0007669"/>
    <property type="project" value="UniProtKB-KW"/>
</dbReference>
<evidence type="ECO:0000313" key="6">
    <source>
        <dbReference type="EMBL" id="SFM71111.1"/>
    </source>
</evidence>
<dbReference type="GO" id="GO:0003700">
    <property type="term" value="F:DNA-binding transcription factor activity"/>
    <property type="evidence" value="ECO:0007669"/>
    <property type="project" value="InterPro"/>
</dbReference>
<proteinExistence type="inferred from homology"/>
<keyword evidence="4" id="KW-0804">Transcription</keyword>
<keyword evidence="7" id="KW-1185">Reference proteome</keyword>
<protein>
    <submittedName>
        <fullName evidence="6">DNA-binding transcriptional regulator, LysR family</fullName>
    </submittedName>
</protein>
<dbReference type="InterPro" id="IPR000847">
    <property type="entry name" value="LysR_HTH_N"/>
</dbReference>
<dbReference type="PROSITE" id="PS50931">
    <property type="entry name" value="HTH_LYSR"/>
    <property type="match status" value="1"/>
</dbReference>
<dbReference type="GO" id="GO:0032993">
    <property type="term" value="C:protein-DNA complex"/>
    <property type="evidence" value="ECO:0007669"/>
    <property type="project" value="TreeGrafter"/>
</dbReference>
<keyword evidence="2" id="KW-0805">Transcription regulation</keyword>
<evidence type="ECO:0000313" key="7">
    <source>
        <dbReference type="Proteomes" id="UP000199614"/>
    </source>
</evidence>
<dbReference type="Pfam" id="PF00126">
    <property type="entry name" value="HTH_1"/>
    <property type="match status" value="1"/>
</dbReference>
<dbReference type="Gene3D" id="1.10.10.10">
    <property type="entry name" value="Winged helix-like DNA-binding domain superfamily/Winged helix DNA-binding domain"/>
    <property type="match status" value="1"/>
</dbReference>
<dbReference type="InterPro" id="IPR036388">
    <property type="entry name" value="WH-like_DNA-bd_sf"/>
</dbReference>
<evidence type="ECO:0000256" key="2">
    <source>
        <dbReference type="ARBA" id="ARBA00023015"/>
    </source>
</evidence>
<dbReference type="Gene3D" id="3.40.190.10">
    <property type="entry name" value="Periplasmic binding protein-like II"/>
    <property type="match status" value="2"/>
</dbReference>
<accession>A0A1I4T387</accession>
<dbReference type="Proteomes" id="UP000199614">
    <property type="component" value="Unassembled WGS sequence"/>
</dbReference>
<dbReference type="PANTHER" id="PTHR30346:SF28">
    <property type="entry name" value="HTH-TYPE TRANSCRIPTIONAL REGULATOR CYNR"/>
    <property type="match status" value="1"/>
</dbReference>
<dbReference type="STRING" id="260086.SAMN05216207_100276"/>
<dbReference type="AlphaFoldDB" id="A0A1I4T387"/>
<comment type="similarity">
    <text evidence="1">Belongs to the LysR transcriptional regulatory family.</text>
</comment>
<dbReference type="SUPFAM" id="SSF53850">
    <property type="entry name" value="Periplasmic binding protein-like II"/>
    <property type="match status" value="1"/>
</dbReference>
<dbReference type="OrthoDB" id="3636008at2"/>